<name>A0A0F8ZA85_9ZZZZ</name>
<protein>
    <submittedName>
        <fullName evidence="1">Uncharacterized protein</fullName>
    </submittedName>
</protein>
<proteinExistence type="predicted"/>
<gene>
    <name evidence="1" type="ORF">LCGC14_2720790</name>
</gene>
<organism evidence="1">
    <name type="scientific">marine sediment metagenome</name>
    <dbReference type="NCBI Taxonomy" id="412755"/>
    <lineage>
        <taxon>unclassified sequences</taxon>
        <taxon>metagenomes</taxon>
        <taxon>ecological metagenomes</taxon>
    </lineage>
</organism>
<reference evidence="1" key="1">
    <citation type="journal article" date="2015" name="Nature">
        <title>Complex archaea that bridge the gap between prokaryotes and eukaryotes.</title>
        <authorList>
            <person name="Spang A."/>
            <person name="Saw J.H."/>
            <person name="Jorgensen S.L."/>
            <person name="Zaremba-Niedzwiedzka K."/>
            <person name="Martijn J."/>
            <person name="Lind A.E."/>
            <person name="van Eijk R."/>
            <person name="Schleper C."/>
            <person name="Guy L."/>
            <person name="Ettema T.J."/>
        </authorList>
    </citation>
    <scope>NUCLEOTIDE SEQUENCE</scope>
</reference>
<evidence type="ECO:0000313" key="1">
    <source>
        <dbReference type="EMBL" id="KKK90658.1"/>
    </source>
</evidence>
<comment type="caution">
    <text evidence="1">The sequence shown here is derived from an EMBL/GenBank/DDBJ whole genome shotgun (WGS) entry which is preliminary data.</text>
</comment>
<sequence length="359" mass="43033">MGKDYVSLPFPWHSKSKLGEDGYCRWQYYDKYIMKNVRRKERPSVKGTNLHMVFSMFFGDLKEEDIIPFTKVESTIRIKNHPIRKFIYEKCMRYVKPTERGNPYYKNTIRNFATIETERFIQLCNRLTNQKDIVGFFKPLRTERRWEIPSIKWFGTLDRIDVYIAPNGAKKIVIIDYKTGGVPTAIRNGPKNPLDQFSWSLSSSKMKEIHFYGIMYLIKAGWELSPEVIDYLTNSKWWFYTRKGETYDQAKDYKKKYLSSLNTRKNNRWKMYKDGRELKQGDIIVCIYYLGGDKPYKVMKEFNYRSYKAAIVHSNDLRSRDYNEIFVDRPGYVFDEFVCENYKKCSRVQECKELCKKNE</sequence>
<dbReference type="EMBL" id="LAZR01048998">
    <property type="protein sequence ID" value="KKK90658.1"/>
    <property type="molecule type" value="Genomic_DNA"/>
</dbReference>
<accession>A0A0F8ZA85</accession>
<dbReference type="AlphaFoldDB" id="A0A0F8ZA85"/>